<name>A0A930YN54_9ACTN</name>
<evidence type="ECO:0000313" key="9">
    <source>
        <dbReference type="Proteomes" id="UP000660668"/>
    </source>
</evidence>
<comment type="caution">
    <text evidence="8">The sequence shown here is derived from an EMBL/GenBank/DDBJ whole genome shotgun (WGS) entry which is preliminary data.</text>
</comment>
<dbReference type="GO" id="GO:0035435">
    <property type="term" value="P:phosphate ion transmembrane transport"/>
    <property type="evidence" value="ECO:0007669"/>
    <property type="project" value="InterPro"/>
</dbReference>
<feature type="region of interest" description="Disordered" evidence="6">
    <location>
        <begin position="49"/>
        <end position="76"/>
    </location>
</feature>
<organism evidence="8 9">
    <name type="scientific">Nocardioides agariphilus</name>
    <dbReference type="NCBI Taxonomy" id="433664"/>
    <lineage>
        <taxon>Bacteria</taxon>
        <taxon>Bacillati</taxon>
        <taxon>Actinomycetota</taxon>
        <taxon>Actinomycetes</taxon>
        <taxon>Propionibacteriales</taxon>
        <taxon>Nocardioidaceae</taxon>
        <taxon>Nocardioides</taxon>
    </lineage>
</organism>
<dbReference type="PANTHER" id="PTHR42996">
    <property type="entry name" value="PHOSPHATE-BINDING PROTEIN PSTS"/>
    <property type="match status" value="1"/>
</dbReference>
<evidence type="ECO:0000256" key="6">
    <source>
        <dbReference type="SAM" id="MobiDB-lite"/>
    </source>
</evidence>
<dbReference type="GO" id="GO:0043190">
    <property type="term" value="C:ATP-binding cassette (ABC) transporter complex"/>
    <property type="evidence" value="ECO:0007669"/>
    <property type="project" value="InterPro"/>
</dbReference>
<comment type="similarity">
    <text evidence="1 4">Belongs to the PstS family.</text>
</comment>
<dbReference type="InterPro" id="IPR050962">
    <property type="entry name" value="Phosphate-bind_PstS"/>
</dbReference>
<evidence type="ECO:0000256" key="1">
    <source>
        <dbReference type="ARBA" id="ARBA00008725"/>
    </source>
</evidence>
<dbReference type="InterPro" id="IPR024370">
    <property type="entry name" value="PBP_domain"/>
</dbReference>
<dbReference type="InterPro" id="IPR005673">
    <property type="entry name" value="ABC_phos-bd_PstS"/>
</dbReference>
<dbReference type="Pfam" id="PF12849">
    <property type="entry name" value="PBP_like_2"/>
    <property type="match status" value="1"/>
</dbReference>
<feature type="domain" description="PBP" evidence="7">
    <location>
        <begin position="64"/>
        <end position="360"/>
    </location>
</feature>
<evidence type="ECO:0000259" key="7">
    <source>
        <dbReference type="Pfam" id="PF12849"/>
    </source>
</evidence>
<feature type="binding site" evidence="5">
    <location>
        <begin position="75"/>
        <end position="77"/>
    </location>
    <ligand>
        <name>phosphate</name>
        <dbReference type="ChEBI" id="CHEBI:43474"/>
    </ligand>
</feature>
<keyword evidence="3 4" id="KW-0592">Phosphate transport</keyword>
<evidence type="ECO:0000256" key="2">
    <source>
        <dbReference type="ARBA" id="ARBA00022448"/>
    </source>
</evidence>
<dbReference type="Proteomes" id="UP000660668">
    <property type="component" value="Unassembled WGS sequence"/>
</dbReference>
<gene>
    <name evidence="8" type="ORF">ISU10_13745</name>
</gene>
<dbReference type="AlphaFoldDB" id="A0A930YN54"/>
<evidence type="ECO:0000313" key="8">
    <source>
        <dbReference type="EMBL" id="MBF4768824.1"/>
    </source>
</evidence>
<evidence type="ECO:0000256" key="4">
    <source>
        <dbReference type="PIRNR" id="PIRNR002756"/>
    </source>
</evidence>
<feature type="binding site" evidence="5">
    <location>
        <position position="104"/>
    </location>
    <ligand>
        <name>phosphate</name>
        <dbReference type="ChEBI" id="CHEBI:43474"/>
    </ligand>
</feature>
<dbReference type="SUPFAM" id="SSF53850">
    <property type="entry name" value="Periplasmic binding protein-like II"/>
    <property type="match status" value="1"/>
</dbReference>
<keyword evidence="2 4" id="KW-0813">Transport</keyword>
<evidence type="ECO:0000256" key="5">
    <source>
        <dbReference type="PIRSR" id="PIRSR002756-1"/>
    </source>
</evidence>
<dbReference type="PANTHER" id="PTHR42996:SF1">
    <property type="entry name" value="PHOSPHATE-BINDING PROTEIN PSTS"/>
    <property type="match status" value="1"/>
</dbReference>
<evidence type="ECO:0000256" key="3">
    <source>
        <dbReference type="ARBA" id="ARBA00022592"/>
    </source>
</evidence>
<accession>A0A930YN54</accession>
<dbReference type="CDD" id="cd13565">
    <property type="entry name" value="PBP2_PstS"/>
    <property type="match status" value="1"/>
</dbReference>
<feature type="binding site" evidence="5">
    <location>
        <begin position="213"/>
        <end position="215"/>
    </location>
    <ligand>
        <name>phosphate</name>
        <dbReference type="ChEBI" id="CHEBI:43474"/>
    </ligand>
</feature>
<dbReference type="EMBL" id="JADKPO010000017">
    <property type="protein sequence ID" value="MBF4768824.1"/>
    <property type="molecule type" value="Genomic_DNA"/>
</dbReference>
<feature type="compositionally biased region" description="Gly residues" evidence="6">
    <location>
        <begin position="57"/>
        <end position="75"/>
    </location>
</feature>
<feature type="binding site" evidence="5">
    <location>
        <position position="122"/>
    </location>
    <ligand>
        <name>phosphate</name>
        <dbReference type="ChEBI" id="CHEBI:43474"/>
    </ligand>
</feature>
<proteinExistence type="inferred from homology"/>
<dbReference type="Gene3D" id="3.40.190.10">
    <property type="entry name" value="Periplasmic binding protein-like II"/>
    <property type="match status" value="2"/>
</dbReference>
<protein>
    <recommendedName>
        <fullName evidence="4">Phosphate-binding protein</fullName>
    </recommendedName>
</protein>
<reference evidence="8" key="1">
    <citation type="submission" date="2020-11" db="EMBL/GenBank/DDBJ databases">
        <title>Nocardioides cynanchi sp. nov., isolated from soil of rhizosphere of Cynanchum wilfordii.</title>
        <authorList>
            <person name="Lee J.-S."/>
            <person name="Suh M.K."/>
            <person name="Kim J.-S."/>
        </authorList>
    </citation>
    <scope>NUCLEOTIDE SEQUENCE</scope>
    <source>
        <strain evidence="8">KCTC 19276</strain>
    </source>
</reference>
<dbReference type="PIRSF" id="PIRSF002756">
    <property type="entry name" value="PstS"/>
    <property type="match status" value="1"/>
</dbReference>
<dbReference type="GO" id="GO:0042301">
    <property type="term" value="F:phosphate ion binding"/>
    <property type="evidence" value="ECO:0007669"/>
    <property type="project" value="InterPro"/>
</dbReference>
<keyword evidence="9" id="KW-1185">Reference proteome</keyword>
<sequence length="393" mass="39728">MSEPCSAPAALDPNIRSNQVRSTSIRRRVIPTVAAFALALAVTACGAGNESDAGGDSSAGGGSGGDPVTLDGGGSTAQAKAQAAWRAAYQDDSGNTVNYEEVGSGTGRENFNSGAYVFAGSDSYLNDDEGELSAAKERCGGSDPIEVPAYVSPIAVAFNLGEDILSLNLSAETIANIFNGTITKWNDDAIATDNPDVELPDTAISIIHRSDDSGTTKNFTEYLSAASNGAWADDADGLWPEGLPGQGLEGTSGVIGGISDTEGAIGYADESAVGDLGVVSIGVGSAFNPPTAEGAALVVAASPRADGRPDVDMAIDIDRTITDEGAYPLLLTSYVIACQTYDDEATATAVKDYLAYMVSADGQQAAADEAGSAPLDSALQSEAAGIVDKISAG</sequence>